<evidence type="ECO:0000256" key="2">
    <source>
        <dbReference type="ARBA" id="ARBA00023125"/>
    </source>
</evidence>
<dbReference type="InterPro" id="IPR050204">
    <property type="entry name" value="AraC_XylS_family_regulators"/>
</dbReference>
<keyword evidence="6" id="KW-1185">Reference proteome</keyword>
<dbReference type="PANTHER" id="PTHR46796:SF12">
    <property type="entry name" value="HTH-TYPE DNA-BINDING TRANSCRIPTIONAL ACTIVATOR EUTR"/>
    <property type="match status" value="1"/>
</dbReference>
<evidence type="ECO:0000313" key="5">
    <source>
        <dbReference type="EMBL" id="KAB1648202.1"/>
    </source>
</evidence>
<evidence type="ECO:0000313" key="6">
    <source>
        <dbReference type="Proteomes" id="UP000431744"/>
    </source>
</evidence>
<dbReference type="Pfam" id="PF12833">
    <property type="entry name" value="HTH_18"/>
    <property type="match status" value="1"/>
</dbReference>
<name>A0A6H9WL18_9MICO</name>
<protein>
    <submittedName>
        <fullName evidence="5">AraC family transcriptional regulator</fullName>
    </submittedName>
</protein>
<reference evidence="5 6" key="1">
    <citation type="submission" date="2019-09" db="EMBL/GenBank/DDBJ databases">
        <title>Phylogeny of genus Pseudoclavibacter and closely related genus.</title>
        <authorList>
            <person name="Li Y."/>
        </authorList>
    </citation>
    <scope>NUCLEOTIDE SEQUENCE [LARGE SCALE GENOMIC DNA]</scope>
    <source>
        <strain evidence="5 6">EGI 60007</strain>
    </source>
</reference>
<keyword evidence="3" id="KW-0804">Transcription</keyword>
<dbReference type="SMART" id="SM00342">
    <property type="entry name" value="HTH_ARAC"/>
    <property type="match status" value="1"/>
</dbReference>
<evidence type="ECO:0000256" key="3">
    <source>
        <dbReference type="ARBA" id="ARBA00023163"/>
    </source>
</evidence>
<keyword evidence="1" id="KW-0805">Transcription regulation</keyword>
<dbReference type="EMBL" id="WBJY01000002">
    <property type="protein sequence ID" value="KAB1648202.1"/>
    <property type="molecule type" value="Genomic_DNA"/>
</dbReference>
<evidence type="ECO:0000256" key="1">
    <source>
        <dbReference type="ARBA" id="ARBA00023015"/>
    </source>
</evidence>
<proteinExistence type="predicted"/>
<dbReference type="GO" id="GO:0043565">
    <property type="term" value="F:sequence-specific DNA binding"/>
    <property type="evidence" value="ECO:0007669"/>
    <property type="project" value="InterPro"/>
</dbReference>
<dbReference type="Gene3D" id="1.10.10.60">
    <property type="entry name" value="Homeodomain-like"/>
    <property type="match status" value="1"/>
</dbReference>
<dbReference type="InterPro" id="IPR009057">
    <property type="entry name" value="Homeodomain-like_sf"/>
</dbReference>
<dbReference type="AlphaFoldDB" id="A0A6H9WL18"/>
<keyword evidence="2" id="KW-0238">DNA-binding</keyword>
<dbReference type="InterPro" id="IPR018060">
    <property type="entry name" value="HTH_AraC"/>
</dbReference>
<dbReference type="Proteomes" id="UP000431744">
    <property type="component" value="Unassembled WGS sequence"/>
</dbReference>
<dbReference type="SUPFAM" id="SSF46689">
    <property type="entry name" value="Homeodomain-like"/>
    <property type="match status" value="1"/>
</dbReference>
<sequence>MHHASVPGLPAPLRAFPAIRSRDPAETHAAATRLMNQHRMRVLGSAEAFDADIRRAEVGNLGLLSFAYGAPVEITPAPLESFVAVHVPLAGRLDITAQRGEPRTASVGPGAGAIISSTDRVRMRWSRNLRLLVLRIDRERLEAKLRDDSGASRPGDLVFEPVVGHGAADRAIANAIRTVHSTAEHFGAAGVPAELAGELEELIVSLLVLEHRHSRREATDGRRSGTPRVLPAAREALRASGAERVTVADLARAAHVSERTLYEAFRREAGCSPMAWVRRYRLEAARRVLAAAGPADGTTVIAVARAHGFGHAGRFAAEYRARYGEPPSATLRA</sequence>
<dbReference type="InterPro" id="IPR018062">
    <property type="entry name" value="HTH_AraC-typ_CS"/>
</dbReference>
<gene>
    <name evidence="5" type="ORF">F8O04_10830</name>
</gene>
<dbReference type="Pfam" id="PF14525">
    <property type="entry name" value="AraC_binding_2"/>
    <property type="match status" value="1"/>
</dbReference>
<organism evidence="5 6">
    <name type="scientific">Pseudoclavibacter endophyticus</name>
    <dbReference type="NCBI Taxonomy" id="1778590"/>
    <lineage>
        <taxon>Bacteria</taxon>
        <taxon>Bacillati</taxon>
        <taxon>Actinomycetota</taxon>
        <taxon>Actinomycetes</taxon>
        <taxon>Micrococcales</taxon>
        <taxon>Microbacteriaceae</taxon>
        <taxon>Pseudoclavibacter</taxon>
    </lineage>
</organism>
<evidence type="ECO:0000259" key="4">
    <source>
        <dbReference type="PROSITE" id="PS01124"/>
    </source>
</evidence>
<dbReference type="RefSeq" id="WP_158029397.1">
    <property type="nucleotide sequence ID" value="NZ_BMHG01000001.1"/>
</dbReference>
<comment type="caution">
    <text evidence="5">The sequence shown here is derived from an EMBL/GenBank/DDBJ whole genome shotgun (WGS) entry which is preliminary data.</text>
</comment>
<dbReference type="PROSITE" id="PS01124">
    <property type="entry name" value="HTH_ARAC_FAMILY_2"/>
    <property type="match status" value="1"/>
</dbReference>
<accession>A0A6H9WL18</accession>
<dbReference type="PROSITE" id="PS00041">
    <property type="entry name" value="HTH_ARAC_FAMILY_1"/>
    <property type="match status" value="1"/>
</dbReference>
<dbReference type="OrthoDB" id="5464689at2"/>
<feature type="domain" description="HTH araC/xylS-type" evidence="4">
    <location>
        <begin position="231"/>
        <end position="333"/>
    </location>
</feature>
<dbReference type="GO" id="GO:0003700">
    <property type="term" value="F:DNA-binding transcription factor activity"/>
    <property type="evidence" value="ECO:0007669"/>
    <property type="project" value="InterPro"/>
</dbReference>
<dbReference type="InterPro" id="IPR035418">
    <property type="entry name" value="AraC-bd_2"/>
</dbReference>
<dbReference type="PANTHER" id="PTHR46796">
    <property type="entry name" value="HTH-TYPE TRANSCRIPTIONAL ACTIVATOR RHAS-RELATED"/>
    <property type="match status" value="1"/>
</dbReference>